<proteinExistence type="predicted"/>
<reference evidence="1 2" key="1">
    <citation type="submission" date="2018-01" db="EMBL/GenBank/DDBJ databases">
        <title>Draft genome sequence of Jiangella sp. GTF31.</title>
        <authorList>
            <person name="Sahin N."/>
            <person name="Ay H."/>
            <person name="Saygin H."/>
        </authorList>
    </citation>
    <scope>NUCLEOTIDE SEQUENCE [LARGE SCALE GENOMIC DNA]</scope>
    <source>
        <strain evidence="1 2">GTF31</strain>
    </source>
</reference>
<name>A0A2W2CDA0_9ACTN</name>
<dbReference type="Proteomes" id="UP000248764">
    <property type="component" value="Unassembled WGS sequence"/>
</dbReference>
<organism evidence="1 2">
    <name type="scientific">Jiangella anatolica</name>
    <dbReference type="NCBI Taxonomy" id="2670374"/>
    <lineage>
        <taxon>Bacteria</taxon>
        <taxon>Bacillati</taxon>
        <taxon>Actinomycetota</taxon>
        <taxon>Actinomycetes</taxon>
        <taxon>Jiangellales</taxon>
        <taxon>Jiangellaceae</taxon>
        <taxon>Jiangella</taxon>
    </lineage>
</organism>
<dbReference type="InterPro" id="IPR023869">
    <property type="entry name" value="tRNA_Adeno_NH3ase_assoc_put"/>
</dbReference>
<accession>A0A2W2CDA0</accession>
<evidence type="ECO:0008006" key="3">
    <source>
        <dbReference type="Google" id="ProtNLM"/>
    </source>
</evidence>
<dbReference type="AlphaFoldDB" id="A0A2W2CDA0"/>
<evidence type="ECO:0000313" key="2">
    <source>
        <dbReference type="Proteomes" id="UP000248764"/>
    </source>
</evidence>
<evidence type="ECO:0000313" key="1">
    <source>
        <dbReference type="EMBL" id="PZF83656.1"/>
    </source>
</evidence>
<comment type="caution">
    <text evidence="1">The sequence shown here is derived from an EMBL/GenBank/DDBJ whole genome shotgun (WGS) entry which is preliminary data.</text>
</comment>
<protein>
    <recommendedName>
        <fullName evidence="3">tRNA adenosine deaminase</fullName>
    </recommendedName>
</protein>
<sequence>MVSDGEGVVDFVVVAYREAGHWQVESVSRQFGHDLGRIVEVLRQRPGDGGALAFVSVDEDFFYAVRLAGADVRLLLSDVTAATDWPMARDVVERLRLPLPDDDDAVQPAGDLTIFADLGVDPMALAAICDDIDCYPDEMLMRIAARAGFGPQLDDVLP</sequence>
<dbReference type="NCBIfam" id="TIGR03941">
    <property type="entry name" value="tRNA_deam_assoc"/>
    <property type="match status" value="1"/>
</dbReference>
<gene>
    <name evidence="1" type="ORF">C1I92_11670</name>
</gene>
<dbReference type="EMBL" id="POTW01000023">
    <property type="protein sequence ID" value="PZF83656.1"/>
    <property type="molecule type" value="Genomic_DNA"/>
</dbReference>
<keyword evidence="2" id="KW-1185">Reference proteome</keyword>